<dbReference type="RefSeq" id="WP_188768035.1">
    <property type="nucleotide sequence ID" value="NZ_BMKK01000007.1"/>
</dbReference>
<dbReference type="CDD" id="cd08023">
    <property type="entry name" value="GH16_laminarinase_like"/>
    <property type="match status" value="1"/>
</dbReference>
<dbReference type="Proteomes" id="UP000609064">
    <property type="component" value="Unassembled WGS sequence"/>
</dbReference>
<keyword evidence="4" id="KW-1185">Reference proteome</keyword>
<protein>
    <recommendedName>
        <fullName evidence="2">GH16 domain-containing protein</fullName>
    </recommendedName>
</protein>
<sequence length="289" mass="32832">MQKQTLTLTSTAVLLLYVACQKTPNEAPTPVSTPTIPPVEVEYKIDKSTPVWADEFDYKGLPDSKKWSYDIGGDGWGNQESQYYSKELKNARVEDGKLIIEAIKERYEGRNYSSARLVSKGKGDFLYGRIEIKAKLPKGRGTWPAAWMLATEQNYGASYWPDNGEIDIIEHVGFDQNRIHGNIHTKAFNHSIGTNKGNNIVAESDVSDNFHVYACEWLPDKITIELDGKPYFTFNRPSKLWQEWPFDKKFHILLNIAVGGSWGGQQGIDDSIFPQRMEVDYVRVYPAVK</sequence>
<dbReference type="InterPro" id="IPR050546">
    <property type="entry name" value="Glycosyl_Hydrlase_16"/>
</dbReference>
<dbReference type="SUPFAM" id="SSF49899">
    <property type="entry name" value="Concanavalin A-like lectins/glucanases"/>
    <property type="match status" value="1"/>
</dbReference>
<organism evidence="3 4">
    <name type="scientific">Emticicia aquatilis</name>
    <dbReference type="NCBI Taxonomy" id="1537369"/>
    <lineage>
        <taxon>Bacteria</taxon>
        <taxon>Pseudomonadati</taxon>
        <taxon>Bacteroidota</taxon>
        <taxon>Cytophagia</taxon>
        <taxon>Cytophagales</taxon>
        <taxon>Leadbetterellaceae</taxon>
        <taxon>Emticicia</taxon>
    </lineage>
</organism>
<evidence type="ECO:0000256" key="1">
    <source>
        <dbReference type="ARBA" id="ARBA00006865"/>
    </source>
</evidence>
<dbReference type="Gene3D" id="2.60.120.200">
    <property type="match status" value="1"/>
</dbReference>
<accession>A0A916YZJ7</accession>
<reference evidence="3" key="2">
    <citation type="submission" date="2020-09" db="EMBL/GenBank/DDBJ databases">
        <authorList>
            <person name="Sun Q."/>
            <person name="Zhou Y."/>
        </authorList>
    </citation>
    <scope>NUCLEOTIDE SEQUENCE</scope>
    <source>
        <strain evidence="3">CGMCC 1.15958</strain>
    </source>
</reference>
<dbReference type="GO" id="GO:0004553">
    <property type="term" value="F:hydrolase activity, hydrolyzing O-glycosyl compounds"/>
    <property type="evidence" value="ECO:0007669"/>
    <property type="project" value="InterPro"/>
</dbReference>
<reference evidence="3" key="1">
    <citation type="journal article" date="2014" name="Int. J. Syst. Evol. Microbiol.">
        <title>Complete genome sequence of Corynebacterium casei LMG S-19264T (=DSM 44701T), isolated from a smear-ripened cheese.</title>
        <authorList>
            <consortium name="US DOE Joint Genome Institute (JGI-PGF)"/>
            <person name="Walter F."/>
            <person name="Albersmeier A."/>
            <person name="Kalinowski J."/>
            <person name="Ruckert C."/>
        </authorList>
    </citation>
    <scope>NUCLEOTIDE SEQUENCE</scope>
    <source>
        <strain evidence="3">CGMCC 1.15958</strain>
    </source>
</reference>
<dbReference type="Pfam" id="PF00722">
    <property type="entry name" value="Glyco_hydro_16"/>
    <property type="match status" value="1"/>
</dbReference>
<evidence type="ECO:0000313" key="3">
    <source>
        <dbReference type="EMBL" id="GGD69060.1"/>
    </source>
</evidence>
<dbReference type="InterPro" id="IPR000757">
    <property type="entry name" value="Beta-glucanase-like"/>
</dbReference>
<dbReference type="PROSITE" id="PS51762">
    <property type="entry name" value="GH16_2"/>
    <property type="match status" value="1"/>
</dbReference>
<comment type="similarity">
    <text evidence="1">Belongs to the glycosyl hydrolase 16 family.</text>
</comment>
<dbReference type="GO" id="GO:0005975">
    <property type="term" value="P:carbohydrate metabolic process"/>
    <property type="evidence" value="ECO:0007669"/>
    <property type="project" value="InterPro"/>
</dbReference>
<evidence type="ECO:0000313" key="4">
    <source>
        <dbReference type="Proteomes" id="UP000609064"/>
    </source>
</evidence>
<dbReference type="PANTHER" id="PTHR10963:SF55">
    <property type="entry name" value="GLYCOSIDE HYDROLASE FAMILY 16 PROTEIN"/>
    <property type="match status" value="1"/>
</dbReference>
<gene>
    <name evidence="3" type="ORF">GCM10011514_36500</name>
</gene>
<dbReference type="EMBL" id="BMKK01000007">
    <property type="protein sequence ID" value="GGD69060.1"/>
    <property type="molecule type" value="Genomic_DNA"/>
</dbReference>
<proteinExistence type="inferred from homology"/>
<dbReference type="PANTHER" id="PTHR10963">
    <property type="entry name" value="GLYCOSYL HYDROLASE-RELATED"/>
    <property type="match status" value="1"/>
</dbReference>
<evidence type="ECO:0000259" key="2">
    <source>
        <dbReference type="PROSITE" id="PS51762"/>
    </source>
</evidence>
<comment type="caution">
    <text evidence="3">The sequence shown here is derived from an EMBL/GenBank/DDBJ whole genome shotgun (WGS) entry which is preliminary data.</text>
</comment>
<name>A0A916YZJ7_9BACT</name>
<dbReference type="AlphaFoldDB" id="A0A916YZJ7"/>
<feature type="domain" description="GH16" evidence="2">
    <location>
        <begin position="22"/>
        <end position="289"/>
    </location>
</feature>
<dbReference type="InterPro" id="IPR013320">
    <property type="entry name" value="ConA-like_dom_sf"/>
</dbReference>